<evidence type="ECO:0000256" key="4">
    <source>
        <dbReference type="ARBA" id="ARBA00020268"/>
    </source>
</evidence>
<dbReference type="InterPro" id="IPR002528">
    <property type="entry name" value="MATE_fam"/>
</dbReference>
<evidence type="ECO:0000313" key="17">
    <source>
        <dbReference type="Proteomes" id="UP000261166"/>
    </source>
</evidence>
<evidence type="ECO:0000256" key="12">
    <source>
        <dbReference type="ARBA" id="ARBA00031636"/>
    </source>
</evidence>
<dbReference type="OrthoDB" id="9776324at2"/>
<dbReference type="InterPro" id="IPR048279">
    <property type="entry name" value="MdtK-like"/>
</dbReference>
<dbReference type="CDD" id="cd13138">
    <property type="entry name" value="MATE_yoeA_like"/>
    <property type="match status" value="1"/>
</dbReference>
<evidence type="ECO:0000256" key="2">
    <source>
        <dbReference type="ARBA" id="ARBA00004651"/>
    </source>
</evidence>
<keyword evidence="6" id="KW-0050">Antiport</keyword>
<keyword evidence="10" id="KW-0406">Ion transport</keyword>
<dbReference type="PANTHER" id="PTHR43298:SF2">
    <property type="entry name" value="FMN_FAD EXPORTER YEEO-RELATED"/>
    <property type="match status" value="1"/>
</dbReference>
<feature type="transmembrane region" description="Helical" evidence="13">
    <location>
        <begin position="67"/>
        <end position="87"/>
    </location>
</feature>
<dbReference type="GO" id="GO:0042910">
    <property type="term" value="F:xenobiotic transmembrane transporter activity"/>
    <property type="evidence" value="ECO:0007669"/>
    <property type="project" value="InterPro"/>
</dbReference>
<feature type="transmembrane region" description="Helical" evidence="13">
    <location>
        <begin position="320"/>
        <end position="340"/>
    </location>
</feature>
<feature type="transmembrane region" description="Helical" evidence="13">
    <location>
        <begin position="99"/>
        <end position="121"/>
    </location>
</feature>
<evidence type="ECO:0000313" key="14">
    <source>
        <dbReference type="EMBL" id="RGE64038.1"/>
    </source>
</evidence>
<accession>A0A3E3IVU0</accession>
<evidence type="ECO:0000256" key="6">
    <source>
        <dbReference type="ARBA" id="ARBA00022449"/>
    </source>
</evidence>
<evidence type="ECO:0000256" key="5">
    <source>
        <dbReference type="ARBA" id="ARBA00022448"/>
    </source>
</evidence>
<feature type="transmembrane region" description="Helical" evidence="13">
    <location>
        <begin position="390"/>
        <end position="410"/>
    </location>
</feature>
<gene>
    <name evidence="15" type="ORF">DWY69_13390</name>
    <name evidence="14" type="ORF">DXC51_02880</name>
</gene>
<protein>
    <recommendedName>
        <fullName evidence="4">Probable multidrug resistance protein NorM</fullName>
    </recommendedName>
    <alternativeName>
        <fullName evidence="12">Multidrug-efflux transporter</fullName>
    </alternativeName>
</protein>
<evidence type="ECO:0000313" key="16">
    <source>
        <dbReference type="Proteomes" id="UP000260812"/>
    </source>
</evidence>
<dbReference type="GO" id="GO:0015297">
    <property type="term" value="F:antiporter activity"/>
    <property type="evidence" value="ECO:0007669"/>
    <property type="project" value="UniProtKB-KW"/>
</dbReference>
<dbReference type="EMBL" id="QVLV01000002">
    <property type="protein sequence ID" value="RGE64038.1"/>
    <property type="molecule type" value="Genomic_DNA"/>
</dbReference>
<feature type="transmembrane region" description="Helical" evidence="13">
    <location>
        <begin position="422"/>
        <end position="442"/>
    </location>
</feature>
<dbReference type="NCBIfam" id="TIGR00797">
    <property type="entry name" value="matE"/>
    <property type="match status" value="1"/>
</dbReference>
<feature type="transmembrane region" description="Helical" evidence="13">
    <location>
        <begin position="141"/>
        <end position="161"/>
    </location>
</feature>
<organism evidence="15 17">
    <name type="scientific">Eisenbergiella massiliensis</name>
    <dbReference type="NCBI Taxonomy" id="1720294"/>
    <lineage>
        <taxon>Bacteria</taxon>
        <taxon>Bacillati</taxon>
        <taxon>Bacillota</taxon>
        <taxon>Clostridia</taxon>
        <taxon>Lachnospirales</taxon>
        <taxon>Lachnospiraceae</taxon>
        <taxon>Eisenbergiella</taxon>
    </lineage>
</organism>
<dbReference type="PIRSF" id="PIRSF006603">
    <property type="entry name" value="DinF"/>
    <property type="match status" value="1"/>
</dbReference>
<dbReference type="Proteomes" id="UP000261166">
    <property type="component" value="Unassembled WGS sequence"/>
</dbReference>
<reference evidence="15 17" key="1">
    <citation type="submission" date="2018-08" db="EMBL/GenBank/DDBJ databases">
        <title>A genome reference for cultivated species of the human gut microbiota.</title>
        <authorList>
            <person name="Zou Y."/>
            <person name="Xue W."/>
            <person name="Luo G."/>
        </authorList>
    </citation>
    <scope>NUCLEOTIDE SEQUENCE [LARGE SCALE GENOMIC DNA]</scope>
    <source>
        <strain evidence="15 17">AF26-4BH</strain>
        <strain evidence="14">TF05-5AC</strain>
    </source>
</reference>
<dbReference type="GeneID" id="97985855"/>
<keyword evidence="5" id="KW-0813">Transport</keyword>
<comment type="subcellular location">
    <subcellularLocation>
        <location evidence="2">Cell membrane</location>
        <topology evidence="2">Multi-pass membrane protein</topology>
    </subcellularLocation>
</comment>
<comment type="similarity">
    <text evidence="3">Belongs to the multi antimicrobial extrusion (MATE) (TC 2.A.66.1) family.</text>
</comment>
<feature type="transmembrane region" description="Helical" evidence="13">
    <location>
        <begin position="20"/>
        <end position="47"/>
    </location>
</feature>
<dbReference type="RefSeq" id="WP_117530935.1">
    <property type="nucleotide sequence ID" value="NZ_CALBAU010000332.1"/>
</dbReference>
<dbReference type="GO" id="GO:0005886">
    <property type="term" value="C:plasma membrane"/>
    <property type="evidence" value="ECO:0007669"/>
    <property type="project" value="UniProtKB-SubCell"/>
</dbReference>
<evidence type="ECO:0000256" key="3">
    <source>
        <dbReference type="ARBA" id="ARBA00010199"/>
    </source>
</evidence>
<keyword evidence="11 13" id="KW-0472">Membrane</keyword>
<sequence length="457" mass="49406">MQKGKTITENNLTKGNVLRILFTFSLPFIAANLIQALYGAVDLFVIGRYCSPESVAAVSTGTQVTQIITSMITGLTLGSTILVGKYTGMQAEEDIKKTIGTTLTIFAAAALILTAAMLLAADPILKLLKTPAPSFDLARTYVKICFCGIFFICGYNAISAILRGYGDSRRPMLFIALSCALNIIGDFALVKGAGLGVAGVALATIGSQAVSMIAAILYLNRRRFIFTFRLQNLRIDWKKAKELATVGIPISLQECMVRLSFLYLTSITNRLGIYAASAVGVASKYDIFAMLPATSIANALTAITAQNYGAGKPERARKSLLAGLTFALAASSLFWLWAQLSPQTMIAVFSQDPAIIKTGIPFFTACSYDYLAVTLVFCMNGYLNGRSQTIFTMISSCFGALILRIPLIYLVSTHTPDNLTRIGSIAPAVSFFMAAYTSLYLIHSYRHEKRAMSQSTH</sequence>
<keyword evidence="7" id="KW-1003">Cell membrane</keyword>
<comment type="function">
    <text evidence="1">Multidrug efflux pump.</text>
</comment>
<name>A0A3E3IVU0_9FIRM</name>
<evidence type="ECO:0000256" key="7">
    <source>
        <dbReference type="ARBA" id="ARBA00022475"/>
    </source>
</evidence>
<evidence type="ECO:0000256" key="13">
    <source>
        <dbReference type="SAM" id="Phobius"/>
    </source>
</evidence>
<proteinExistence type="inferred from homology"/>
<feature type="transmembrane region" description="Helical" evidence="13">
    <location>
        <begin position="360"/>
        <end position="383"/>
    </location>
</feature>
<dbReference type="AlphaFoldDB" id="A0A3E3IVU0"/>
<feature type="transmembrane region" description="Helical" evidence="13">
    <location>
        <begin position="196"/>
        <end position="219"/>
    </location>
</feature>
<dbReference type="EMBL" id="QVLU01000011">
    <property type="protein sequence ID" value="RGE71187.1"/>
    <property type="molecule type" value="Genomic_DNA"/>
</dbReference>
<dbReference type="InterPro" id="IPR050222">
    <property type="entry name" value="MATE_MdtK"/>
</dbReference>
<dbReference type="Pfam" id="PF01554">
    <property type="entry name" value="MatE"/>
    <property type="match status" value="2"/>
</dbReference>
<comment type="caution">
    <text evidence="15">The sequence shown here is derived from an EMBL/GenBank/DDBJ whole genome shotgun (WGS) entry which is preliminary data.</text>
</comment>
<evidence type="ECO:0000256" key="1">
    <source>
        <dbReference type="ARBA" id="ARBA00003408"/>
    </source>
</evidence>
<keyword evidence="16" id="KW-1185">Reference proteome</keyword>
<evidence type="ECO:0000256" key="9">
    <source>
        <dbReference type="ARBA" id="ARBA00022989"/>
    </source>
</evidence>
<dbReference type="GO" id="GO:0006811">
    <property type="term" value="P:monoatomic ion transport"/>
    <property type="evidence" value="ECO:0007669"/>
    <property type="project" value="UniProtKB-KW"/>
</dbReference>
<evidence type="ECO:0000256" key="11">
    <source>
        <dbReference type="ARBA" id="ARBA00023136"/>
    </source>
</evidence>
<feature type="transmembrane region" description="Helical" evidence="13">
    <location>
        <begin position="173"/>
        <end position="190"/>
    </location>
</feature>
<evidence type="ECO:0000313" key="15">
    <source>
        <dbReference type="EMBL" id="RGE71187.1"/>
    </source>
</evidence>
<evidence type="ECO:0000256" key="10">
    <source>
        <dbReference type="ARBA" id="ARBA00023065"/>
    </source>
</evidence>
<dbReference type="Proteomes" id="UP000260812">
    <property type="component" value="Unassembled WGS sequence"/>
</dbReference>
<evidence type="ECO:0000256" key="8">
    <source>
        <dbReference type="ARBA" id="ARBA00022692"/>
    </source>
</evidence>
<keyword evidence="9 13" id="KW-1133">Transmembrane helix</keyword>
<keyword evidence="8 13" id="KW-0812">Transmembrane</keyword>
<dbReference type="PANTHER" id="PTHR43298">
    <property type="entry name" value="MULTIDRUG RESISTANCE PROTEIN NORM-RELATED"/>
    <property type="match status" value="1"/>
</dbReference>